<sequence>MENLQKRIIREAIEIEKHKNMNNRDGGSLSPGCCKAIVQKHAQQIPDKQTNHRRETNKYIRLSTHKMETFEGSINDITEYRQNISSEKEKCIPLSKF</sequence>
<keyword evidence="2" id="KW-1185">Reference proteome</keyword>
<dbReference type="EMBL" id="JARQZJ010000103">
    <property type="protein sequence ID" value="KAK9886939.1"/>
    <property type="molecule type" value="Genomic_DNA"/>
</dbReference>
<evidence type="ECO:0000313" key="1">
    <source>
        <dbReference type="EMBL" id="KAK9886939.1"/>
    </source>
</evidence>
<comment type="caution">
    <text evidence="1">The sequence shown here is derived from an EMBL/GenBank/DDBJ whole genome shotgun (WGS) entry which is preliminary data.</text>
</comment>
<organism evidence="1 2">
    <name type="scientific">Henosepilachna vigintioctopunctata</name>
    <dbReference type="NCBI Taxonomy" id="420089"/>
    <lineage>
        <taxon>Eukaryota</taxon>
        <taxon>Metazoa</taxon>
        <taxon>Ecdysozoa</taxon>
        <taxon>Arthropoda</taxon>
        <taxon>Hexapoda</taxon>
        <taxon>Insecta</taxon>
        <taxon>Pterygota</taxon>
        <taxon>Neoptera</taxon>
        <taxon>Endopterygota</taxon>
        <taxon>Coleoptera</taxon>
        <taxon>Polyphaga</taxon>
        <taxon>Cucujiformia</taxon>
        <taxon>Coccinelloidea</taxon>
        <taxon>Coccinellidae</taxon>
        <taxon>Epilachninae</taxon>
        <taxon>Epilachnini</taxon>
        <taxon>Henosepilachna</taxon>
    </lineage>
</organism>
<proteinExistence type="predicted"/>
<dbReference type="AlphaFoldDB" id="A0AAW1UUX3"/>
<protein>
    <submittedName>
        <fullName evidence="1">Uncharacterized protein</fullName>
    </submittedName>
</protein>
<name>A0AAW1UUX3_9CUCU</name>
<accession>A0AAW1UUX3</accession>
<reference evidence="1 2" key="1">
    <citation type="submission" date="2023-03" db="EMBL/GenBank/DDBJ databases">
        <title>Genome insight into feeding habits of ladybird beetles.</title>
        <authorList>
            <person name="Li H.-S."/>
            <person name="Huang Y.-H."/>
            <person name="Pang H."/>
        </authorList>
    </citation>
    <scope>NUCLEOTIDE SEQUENCE [LARGE SCALE GENOMIC DNA]</scope>
    <source>
        <strain evidence="1">SYSU_2023b</strain>
        <tissue evidence="1">Whole body</tissue>
    </source>
</reference>
<evidence type="ECO:0000313" key="2">
    <source>
        <dbReference type="Proteomes" id="UP001431783"/>
    </source>
</evidence>
<gene>
    <name evidence="1" type="ORF">WA026_019196</name>
</gene>
<dbReference type="Proteomes" id="UP001431783">
    <property type="component" value="Unassembled WGS sequence"/>
</dbReference>